<dbReference type="GO" id="GO:0003700">
    <property type="term" value="F:DNA-binding transcription factor activity"/>
    <property type="evidence" value="ECO:0007669"/>
    <property type="project" value="InterPro"/>
</dbReference>
<dbReference type="PROSITE" id="PS50931">
    <property type="entry name" value="HTH_LYSR"/>
    <property type="match status" value="1"/>
</dbReference>
<evidence type="ECO:0000313" key="7">
    <source>
        <dbReference type="Proteomes" id="UP000185192"/>
    </source>
</evidence>
<keyword evidence="7" id="KW-1185">Reference proteome</keyword>
<organism evidence="6 7">
    <name type="scientific">Parasphingorhabdus marina DSM 22363</name>
    <dbReference type="NCBI Taxonomy" id="1123272"/>
    <lineage>
        <taxon>Bacteria</taxon>
        <taxon>Pseudomonadati</taxon>
        <taxon>Pseudomonadota</taxon>
        <taxon>Alphaproteobacteria</taxon>
        <taxon>Sphingomonadales</taxon>
        <taxon>Sphingomonadaceae</taxon>
        <taxon>Parasphingorhabdus</taxon>
    </lineage>
</organism>
<reference evidence="7" key="1">
    <citation type="submission" date="2016-11" db="EMBL/GenBank/DDBJ databases">
        <authorList>
            <person name="Varghese N."/>
            <person name="Submissions S."/>
        </authorList>
    </citation>
    <scope>NUCLEOTIDE SEQUENCE [LARGE SCALE GENOMIC DNA]</scope>
    <source>
        <strain evidence="7">DSM 22363</strain>
    </source>
</reference>
<dbReference type="PANTHER" id="PTHR30427">
    <property type="entry name" value="TRANSCRIPTIONAL ACTIVATOR PROTEIN LYSR"/>
    <property type="match status" value="1"/>
</dbReference>
<dbReference type="Proteomes" id="UP000185192">
    <property type="component" value="Unassembled WGS sequence"/>
</dbReference>
<dbReference type="Gene3D" id="3.40.190.10">
    <property type="entry name" value="Periplasmic binding protein-like II"/>
    <property type="match status" value="2"/>
</dbReference>
<dbReference type="PANTHER" id="PTHR30427:SF1">
    <property type="entry name" value="TRANSCRIPTIONAL ACTIVATOR PROTEIN LYSR"/>
    <property type="match status" value="1"/>
</dbReference>
<sequence>MVQGQGHRPRDTAKLKAELAIADAFVHSSGTMRLRQIEIFYHVYRAGSISGAARDLHVSQPSVSKVLRYAEDQLGFDLFVRSKGRLFPTPEADELFGEVQEIYGRISAFNRTASNIRHRKGGHVRFGVLPSLSLTVLPNAIAQIREDMPDLSFELRTLHSDQIHSSLLEKKCDACVGFEELRDDRIATRQLGTGRLVLVSAEEIASSAGGVEAKLLDGAEYIGMKDSGPLASLLATALNKQDINPLEIVTVHTYHVALALVRKGVGMAIIDEFTANSYLGADLFRYPIKDIPPFSIYAASLADHPQRSLIDETIDEVGNVIGRF</sequence>
<dbReference type="AlphaFoldDB" id="A0A1N6DAF2"/>
<evidence type="ECO:0000259" key="5">
    <source>
        <dbReference type="PROSITE" id="PS50931"/>
    </source>
</evidence>
<feature type="domain" description="HTH lysR-type" evidence="5">
    <location>
        <begin position="32"/>
        <end position="89"/>
    </location>
</feature>
<dbReference type="STRING" id="1123272.SAMN02745824_1757"/>
<accession>A0A1N6DAF2</accession>
<dbReference type="PRINTS" id="PR00039">
    <property type="entry name" value="HTHLYSR"/>
</dbReference>
<comment type="similarity">
    <text evidence="1">Belongs to the LysR transcriptional regulatory family.</text>
</comment>
<dbReference type="EMBL" id="FSQW01000001">
    <property type="protein sequence ID" value="SIN67778.1"/>
    <property type="molecule type" value="Genomic_DNA"/>
</dbReference>
<proteinExistence type="inferred from homology"/>
<dbReference type="Gene3D" id="1.10.10.10">
    <property type="entry name" value="Winged helix-like DNA-binding domain superfamily/Winged helix DNA-binding domain"/>
    <property type="match status" value="1"/>
</dbReference>
<evidence type="ECO:0000256" key="4">
    <source>
        <dbReference type="ARBA" id="ARBA00023163"/>
    </source>
</evidence>
<dbReference type="InterPro" id="IPR036390">
    <property type="entry name" value="WH_DNA-bd_sf"/>
</dbReference>
<dbReference type="InterPro" id="IPR000847">
    <property type="entry name" value="LysR_HTH_N"/>
</dbReference>
<evidence type="ECO:0000313" key="6">
    <source>
        <dbReference type="EMBL" id="SIN67778.1"/>
    </source>
</evidence>
<dbReference type="Pfam" id="PF00126">
    <property type="entry name" value="HTH_1"/>
    <property type="match status" value="1"/>
</dbReference>
<dbReference type="InterPro" id="IPR036388">
    <property type="entry name" value="WH-like_DNA-bd_sf"/>
</dbReference>
<evidence type="ECO:0000256" key="3">
    <source>
        <dbReference type="ARBA" id="ARBA00023125"/>
    </source>
</evidence>
<keyword evidence="4" id="KW-0804">Transcription</keyword>
<gene>
    <name evidence="6" type="ORF">SAMN02745824_1757</name>
</gene>
<evidence type="ECO:0000256" key="2">
    <source>
        <dbReference type="ARBA" id="ARBA00023015"/>
    </source>
</evidence>
<keyword evidence="2" id="KW-0805">Transcription regulation</keyword>
<keyword evidence="3 6" id="KW-0238">DNA-binding</keyword>
<dbReference type="SUPFAM" id="SSF53850">
    <property type="entry name" value="Periplasmic binding protein-like II"/>
    <property type="match status" value="1"/>
</dbReference>
<protein>
    <submittedName>
        <fullName evidence="6">DNA-binding transcriptional regulator, LysR family</fullName>
    </submittedName>
</protein>
<dbReference type="GO" id="GO:0010628">
    <property type="term" value="P:positive regulation of gene expression"/>
    <property type="evidence" value="ECO:0007669"/>
    <property type="project" value="TreeGrafter"/>
</dbReference>
<dbReference type="GO" id="GO:0043565">
    <property type="term" value="F:sequence-specific DNA binding"/>
    <property type="evidence" value="ECO:0007669"/>
    <property type="project" value="TreeGrafter"/>
</dbReference>
<dbReference type="InterPro" id="IPR005119">
    <property type="entry name" value="LysR_subst-bd"/>
</dbReference>
<name>A0A1N6DAF2_9SPHN</name>
<dbReference type="SUPFAM" id="SSF46785">
    <property type="entry name" value="Winged helix' DNA-binding domain"/>
    <property type="match status" value="1"/>
</dbReference>
<dbReference type="Pfam" id="PF03466">
    <property type="entry name" value="LysR_substrate"/>
    <property type="match status" value="1"/>
</dbReference>
<evidence type="ECO:0000256" key="1">
    <source>
        <dbReference type="ARBA" id="ARBA00009437"/>
    </source>
</evidence>